<dbReference type="Gene3D" id="3.40.50.1820">
    <property type="entry name" value="alpha/beta hydrolase"/>
    <property type="match status" value="1"/>
</dbReference>
<dbReference type="EMBL" id="AP014548">
    <property type="protein sequence ID" value="BAO56190.1"/>
    <property type="molecule type" value="Genomic_DNA"/>
</dbReference>
<accession>W8VSH1</accession>
<dbReference type="AlphaFoldDB" id="W8VSH1"/>
<dbReference type="InterPro" id="IPR014756">
    <property type="entry name" value="Ig_E-set"/>
</dbReference>
<protein>
    <submittedName>
        <fullName evidence="1">Putative alpha-dextrin endo-1, 6-alpha-glucosidase</fullName>
    </submittedName>
</protein>
<dbReference type="PANTHER" id="PTHR48098">
    <property type="entry name" value="ENTEROCHELIN ESTERASE-RELATED"/>
    <property type="match status" value="1"/>
</dbReference>
<dbReference type="HOGENOM" id="CLU_039834_1_0_10"/>
<dbReference type="OrthoDB" id="9784036at2"/>
<evidence type="ECO:0000313" key="1">
    <source>
        <dbReference type="EMBL" id="BAO56190.1"/>
    </source>
</evidence>
<dbReference type="InterPro" id="IPR029058">
    <property type="entry name" value="AB_hydrolase_fold"/>
</dbReference>
<dbReference type="InterPro" id="IPR050583">
    <property type="entry name" value="Mycobacterial_A85_antigen"/>
</dbReference>
<dbReference type="SUPFAM" id="SSF81296">
    <property type="entry name" value="E set domains"/>
    <property type="match status" value="1"/>
</dbReference>
<name>W8VSH1_9FLAO</name>
<dbReference type="Proteomes" id="UP000031760">
    <property type="component" value="Chromosome"/>
</dbReference>
<organism evidence="1 2">
    <name type="scientific">Nonlabens marinus S1-08</name>
    <dbReference type="NCBI Taxonomy" id="1454201"/>
    <lineage>
        <taxon>Bacteria</taxon>
        <taxon>Pseudomonadati</taxon>
        <taxon>Bacteroidota</taxon>
        <taxon>Flavobacteriia</taxon>
        <taxon>Flavobacteriales</taxon>
        <taxon>Flavobacteriaceae</taxon>
        <taxon>Nonlabens</taxon>
    </lineage>
</organism>
<dbReference type="KEGG" id="nmf:NMS_2181"/>
<dbReference type="SUPFAM" id="SSF53474">
    <property type="entry name" value="alpha/beta-Hydrolases"/>
    <property type="match status" value="1"/>
</dbReference>
<reference evidence="1 2" key="1">
    <citation type="journal article" date="2014" name="Proc. Natl. Acad. Sci. U.S.A.">
        <title>Functional characterization of flavobacteria rhodopsins reveals a unique class of light-driven chloride pump in bacteria.</title>
        <authorList>
            <person name="Yoshizawa S."/>
            <person name="Kumagai Y."/>
            <person name="Kim H."/>
            <person name="Ogura Y."/>
            <person name="Hayashi T."/>
            <person name="Iwasaki W."/>
            <person name="DeLong E.F."/>
            <person name="Kogure K."/>
        </authorList>
    </citation>
    <scope>NUCLEOTIDE SEQUENCE [LARGE SCALE GENOMIC DNA]</scope>
    <source>
        <strain evidence="1 2">S1-08</strain>
    </source>
</reference>
<dbReference type="InterPro" id="IPR013783">
    <property type="entry name" value="Ig-like_fold"/>
</dbReference>
<dbReference type="STRING" id="1454201.NMS_2181"/>
<evidence type="ECO:0000313" key="2">
    <source>
        <dbReference type="Proteomes" id="UP000031760"/>
    </source>
</evidence>
<sequence length="387" mass="43957">MKQLFQLNTALIAILLLSYSSIFAQITLKVTVRSSDMLAGDQIYVAGDFNNWNPNSDEYRLEENENGFYSLSFYPSLGEHDFKFTKGSWSNVEVDKDGQDLGNRKFTYSGKPKQIELHISNWKDARTTAVDPPKNVTIISEDFDIPQLERSRRIWVYLPPDYDASNKSYPVLYMQDGQNLFDAATSYSEEWEIDESLNKMFQGGDQGVIVVGIDNGGSTRLDEYSPWVNSNYGGGEGASYVNFLVETLKPYIDSNFRTKPDRTNTGIMGSSMGGLISFYAAIERQDIFSKAGVFSPSFWFSDRVYDHVRTTGKNNDMRIVLLGGAKEGAGLVQNIDDMIKTLHKAGFGEPEIKRVILPDGAHSEWFWRREFPESYMWLFNENNLSQD</sequence>
<dbReference type="PANTHER" id="PTHR48098:SF6">
    <property type="entry name" value="FERRI-BACILLIBACTIN ESTERASE BESA"/>
    <property type="match status" value="1"/>
</dbReference>
<dbReference type="RefSeq" id="WP_041496654.1">
    <property type="nucleotide sequence ID" value="NZ_AP014548.1"/>
</dbReference>
<keyword evidence="2" id="KW-1185">Reference proteome</keyword>
<dbReference type="CDD" id="cd00838">
    <property type="entry name" value="MPP_superfamily"/>
    <property type="match status" value="1"/>
</dbReference>
<dbReference type="Pfam" id="PF00756">
    <property type="entry name" value="Esterase"/>
    <property type="match status" value="1"/>
</dbReference>
<proteinExistence type="predicted"/>
<dbReference type="Gene3D" id="2.60.40.10">
    <property type="entry name" value="Immunoglobulins"/>
    <property type="match status" value="1"/>
</dbReference>
<dbReference type="InterPro" id="IPR000801">
    <property type="entry name" value="Esterase-like"/>
</dbReference>
<gene>
    <name evidence="1" type="ORF">NMS_2181</name>
</gene>